<dbReference type="GO" id="GO:0070292">
    <property type="term" value="P:N-acylphosphatidylethanolamine metabolic process"/>
    <property type="evidence" value="ECO:0007669"/>
    <property type="project" value="TreeGrafter"/>
</dbReference>
<keyword evidence="4" id="KW-0443">Lipid metabolism</keyword>
<evidence type="ECO:0000256" key="1">
    <source>
        <dbReference type="ARBA" id="ARBA00007824"/>
    </source>
</evidence>
<keyword evidence="5" id="KW-0812">Transmembrane</keyword>
<dbReference type="PANTHER" id="PTHR13943">
    <property type="entry name" value="HRAS-LIKE SUPPRESSOR - RELATED"/>
    <property type="match status" value="1"/>
</dbReference>
<comment type="similarity">
    <text evidence="1">Belongs to the H-rev107 family.</text>
</comment>
<evidence type="ECO:0000256" key="3">
    <source>
        <dbReference type="ARBA" id="ARBA00022801"/>
    </source>
</evidence>
<reference evidence="7" key="2">
    <citation type="submission" date="2025-09" db="UniProtKB">
        <authorList>
            <consortium name="Ensembl"/>
        </authorList>
    </citation>
    <scope>IDENTIFICATION</scope>
</reference>
<dbReference type="GO" id="GO:0005737">
    <property type="term" value="C:cytoplasm"/>
    <property type="evidence" value="ECO:0007669"/>
    <property type="project" value="TreeGrafter"/>
</dbReference>
<keyword evidence="8" id="KW-1185">Reference proteome</keyword>
<gene>
    <name evidence="7" type="primary">LOC107756493</name>
</gene>
<dbReference type="AlphaFoldDB" id="A0A673H4Y4"/>
<dbReference type="InterPro" id="IPR007053">
    <property type="entry name" value="LRAT_dom"/>
</dbReference>
<organism evidence="7 8">
    <name type="scientific">Sinocyclocheilus rhinocerous</name>
    <dbReference type="NCBI Taxonomy" id="307959"/>
    <lineage>
        <taxon>Eukaryota</taxon>
        <taxon>Metazoa</taxon>
        <taxon>Chordata</taxon>
        <taxon>Craniata</taxon>
        <taxon>Vertebrata</taxon>
        <taxon>Euteleostomi</taxon>
        <taxon>Actinopterygii</taxon>
        <taxon>Neopterygii</taxon>
        <taxon>Teleostei</taxon>
        <taxon>Ostariophysi</taxon>
        <taxon>Cypriniformes</taxon>
        <taxon>Cyprinidae</taxon>
        <taxon>Cyprininae</taxon>
        <taxon>Sinocyclocheilus</taxon>
    </lineage>
</organism>
<dbReference type="Gene3D" id="3.90.1720.10">
    <property type="entry name" value="endopeptidase domain like (from Nostoc punctiforme)"/>
    <property type="match status" value="1"/>
</dbReference>
<dbReference type="Ensembl" id="ENSSRHT00000021189.1">
    <property type="protein sequence ID" value="ENSSRHP00000020539.1"/>
    <property type="gene ID" value="ENSSRHG00000010971.1"/>
</dbReference>
<dbReference type="Proteomes" id="UP000472270">
    <property type="component" value="Unassembled WGS sequence"/>
</dbReference>
<dbReference type="PROSITE" id="PS51934">
    <property type="entry name" value="LRAT"/>
    <property type="match status" value="1"/>
</dbReference>
<reference evidence="7" key="1">
    <citation type="submission" date="2025-08" db="UniProtKB">
        <authorList>
            <consortium name="Ensembl"/>
        </authorList>
    </citation>
    <scope>IDENTIFICATION</scope>
</reference>
<keyword evidence="5" id="KW-0472">Membrane</keyword>
<evidence type="ECO:0000259" key="6">
    <source>
        <dbReference type="PROSITE" id="PS51934"/>
    </source>
</evidence>
<keyword evidence="3" id="KW-0378">Hydrolase</keyword>
<protein>
    <submittedName>
        <fullName evidence="7">HRAS-like suppressor 3</fullName>
    </submittedName>
</protein>
<keyword evidence="2" id="KW-0808">Transferase</keyword>
<evidence type="ECO:0000313" key="7">
    <source>
        <dbReference type="Ensembl" id="ENSSRHP00000020539.1"/>
    </source>
</evidence>
<dbReference type="InterPro" id="IPR051496">
    <property type="entry name" value="H-rev107_PLA/AT"/>
</dbReference>
<dbReference type="GO" id="GO:0016410">
    <property type="term" value="F:N-acyltransferase activity"/>
    <property type="evidence" value="ECO:0007669"/>
    <property type="project" value="TreeGrafter"/>
</dbReference>
<dbReference type="GO" id="GO:0008970">
    <property type="term" value="F:phospholipase A1 activity"/>
    <property type="evidence" value="ECO:0007669"/>
    <property type="project" value="TreeGrafter"/>
</dbReference>
<keyword evidence="5" id="KW-1133">Transmembrane helix</keyword>
<evidence type="ECO:0000256" key="4">
    <source>
        <dbReference type="ARBA" id="ARBA00023098"/>
    </source>
</evidence>
<evidence type="ECO:0000313" key="8">
    <source>
        <dbReference type="Proteomes" id="UP000472270"/>
    </source>
</evidence>
<feature type="domain" description="LRAT" evidence="6">
    <location>
        <begin position="13"/>
        <end position="167"/>
    </location>
</feature>
<feature type="transmembrane region" description="Helical" evidence="5">
    <location>
        <begin position="174"/>
        <end position="193"/>
    </location>
</feature>
<proteinExistence type="inferred from homology"/>
<dbReference type="GO" id="GO:0004623">
    <property type="term" value="F:phospholipase A2 activity"/>
    <property type="evidence" value="ECO:0007669"/>
    <property type="project" value="TreeGrafter"/>
</dbReference>
<dbReference type="PANTHER" id="PTHR13943:SF31">
    <property type="entry name" value="PHOSPHOLIPASE A AND ACYLTRANSFERASE 3"/>
    <property type="match status" value="1"/>
</dbReference>
<evidence type="ECO:0000256" key="2">
    <source>
        <dbReference type="ARBA" id="ARBA00022679"/>
    </source>
</evidence>
<dbReference type="Pfam" id="PF04970">
    <property type="entry name" value="LRAT"/>
    <property type="match status" value="1"/>
</dbReference>
<evidence type="ECO:0000256" key="5">
    <source>
        <dbReference type="SAM" id="Phobius"/>
    </source>
</evidence>
<accession>A0A673H4Y4</accession>
<sequence>MAKYEKKPEPGDLIEIFRGTYQHWAIYVGEGYVIHLAPPCEYFTCLKLCLLSLTCIQSETFHLSLMIAFTFSFSFSSAEHAQAGAYSMMSVLCDKATVKKEELYEVVGNDEYCINNLLDEKYKPRPVREILRDAHRFLGKELPYSVFTSNCEHFVTELRYGEPQSRQVRDAVETVAAVAVAGIGIGAVVYAISKMFGSKDKEKQTQ</sequence>
<name>A0A673H4Y4_9TELE</name>